<accession>A0ABU1VA15</accession>
<dbReference type="EMBL" id="JAVDWE010000004">
    <property type="protein sequence ID" value="MDR7094306.1"/>
    <property type="molecule type" value="Genomic_DNA"/>
</dbReference>
<evidence type="ECO:0008006" key="3">
    <source>
        <dbReference type="Google" id="ProtNLM"/>
    </source>
</evidence>
<dbReference type="Proteomes" id="UP001265550">
    <property type="component" value="Unassembled WGS sequence"/>
</dbReference>
<name>A0ABU1VA15_9BURK</name>
<proteinExistence type="predicted"/>
<comment type="caution">
    <text evidence="1">The sequence shown here is derived from an EMBL/GenBank/DDBJ whole genome shotgun (WGS) entry which is preliminary data.</text>
</comment>
<evidence type="ECO:0000313" key="2">
    <source>
        <dbReference type="Proteomes" id="UP001265550"/>
    </source>
</evidence>
<gene>
    <name evidence="1" type="ORF">J2X09_002044</name>
</gene>
<dbReference type="RefSeq" id="WP_204733001.1">
    <property type="nucleotide sequence ID" value="NZ_JAVDWE010000004.1"/>
</dbReference>
<protein>
    <recommendedName>
        <fullName evidence="3">SD-repeat containing protein B domain-containing protein</fullName>
    </recommendedName>
</protein>
<organism evidence="1 2">
    <name type="scientific">Hydrogenophaga laconesensis</name>
    <dbReference type="NCBI Taxonomy" id="1805971"/>
    <lineage>
        <taxon>Bacteria</taxon>
        <taxon>Pseudomonadati</taxon>
        <taxon>Pseudomonadota</taxon>
        <taxon>Betaproteobacteria</taxon>
        <taxon>Burkholderiales</taxon>
        <taxon>Comamonadaceae</taxon>
        <taxon>Hydrogenophaga</taxon>
    </lineage>
</organism>
<evidence type="ECO:0000313" key="1">
    <source>
        <dbReference type="EMBL" id="MDR7094306.1"/>
    </source>
</evidence>
<sequence>MAADVLELTGAAGPTLSTLVVNGGATDTVDAMGFGSPAGAGVAVSVDMNGDGSLSAAEQFTTDASGQITGDLGSGMQTYLVYSHASFGVLLVDADIQHAIV</sequence>
<keyword evidence="2" id="KW-1185">Reference proteome</keyword>
<reference evidence="1 2" key="1">
    <citation type="submission" date="2023-07" db="EMBL/GenBank/DDBJ databases">
        <title>Sorghum-associated microbial communities from plants grown in Nebraska, USA.</title>
        <authorList>
            <person name="Schachtman D."/>
        </authorList>
    </citation>
    <scope>NUCLEOTIDE SEQUENCE [LARGE SCALE GENOMIC DNA]</scope>
    <source>
        <strain evidence="1 2">BE240</strain>
    </source>
</reference>